<dbReference type="Gene3D" id="1.10.8.430">
    <property type="entry name" value="Helical domain of apoptotic protease-activating factors"/>
    <property type="match status" value="1"/>
</dbReference>
<reference evidence="5" key="1">
    <citation type="journal article" date="2020" name="Plant Biotechnol. J.">
        <title>The pomegranate (Punica granatum L.) draft genome dissects genetic divergence between soft- and hard-seeded cultivars.</title>
        <authorList>
            <person name="Luo X."/>
            <person name="Li H."/>
            <person name="Wu Z."/>
            <person name="Yao W."/>
            <person name="Zhao P."/>
            <person name="Cao D."/>
            <person name="Yu H."/>
            <person name="Li K."/>
            <person name="Poudel K."/>
            <person name="Zhao D."/>
            <person name="Zhang F."/>
            <person name="Xia X."/>
            <person name="Chen L."/>
            <person name="Wang Q."/>
            <person name="Jing D."/>
            <person name="Cao S."/>
        </authorList>
    </citation>
    <scope>NUCLEOTIDE SEQUENCE [LARGE SCALE GENOMIC DNA]</scope>
    <source>
        <strain evidence="5">cv. Tunisia</strain>
    </source>
</reference>
<proteinExistence type="predicted"/>
<dbReference type="GO" id="GO:0043531">
    <property type="term" value="F:ADP binding"/>
    <property type="evidence" value="ECO:0007669"/>
    <property type="project" value="InterPro"/>
</dbReference>
<dbReference type="InterPro" id="IPR042197">
    <property type="entry name" value="Apaf_helical"/>
</dbReference>
<evidence type="ECO:0000256" key="3">
    <source>
        <dbReference type="ARBA" id="ARBA00022840"/>
    </source>
</evidence>
<keyword evidence="2" id="KW-0611">Plant defense</keyword>
<dbReference type="SUPFAM" id="SSF52540">
    <property type="entry name" value="P-loop containing nucleoside triphosphate hydrolases"/>
    <property type="match status" value="1"/>
</dbReference>
<protein>
    <submittedName>
        <fullName evidence="6">Disease resistance protein At3g15700</fullName>
    </submittedName>
</protein>
<dbReference type="GO" id="GO:0006952">
    <property type="term" value="P:defense response"/>
    <property type="evidence" value="ECO:0007669"/>
    <property type="project" value="UniProtKB-KW"/>
</dbReference>
<reference evidence="6" key="2">
    <citation type="submission" date="2025-08" db="UniProtKB">
        <authorList>
            <consortium name="RefSeq"/>
        </authorList>
    </citation>
    <scope>IDENTIFICATION</scope>
    <source>
        <tissue evidence="6">Leaf</tissue>
    </source>
</reference>
<name>A0A6P8DU21_PUNGR</name>
<evidence type="ECO:0000256" key="2">
    <source>
        <dbReference type="ARBA" id="ARBA00022821"/>
    </source>
</evidence>
<keyword evidence="3" id="KW-0067">ATP-binding</keyword>
<evidence type="ECO:0000259" key="4">
    <source>
        <dbReference type="Pfam" id="PF00931"/>
    </source>
</evidence>
<dbReference type="Pfam" id="PF00931">
    <property type="entry name" value="NB-ARC"/>
    <property type="match status" value="1"/>
</dbReference>
<dbReference type="PANTHER" id="PTHR33463:SF203">
    <property type="entry name" value="AAA+ ATPASE DOMAIN-CONTAINING PROTEIN"/>
    <property type="match status" value="1"/>
</dbReference>
<organism evidence="5 6">
    <name type="scientific">Punica granatum</name>
    <name type="common">Pomegranate</name>
    <dbReference type="NCBI Taxonomy" id="22663"/>
    <lineage>
        <taxon>Eukaryota</taxon>
        <taxon>Viridiplantae</taxon>
        <taxon>Streptophyta</taxon>
        <taxon>Embryophyta</taxon>
        <taxon>Tracheophyta</taxon>
        <taxon>Spermatophyta</taxon>
        <taxon>Magnoliopsida</taxon>
        <taxon>eudicotyledons</taxon>
        <taxon>Gunneridae</taxon>
        <taxon>Pentapetalae</taxon>
        <taxon>rosids</taxon>
        <taxon>malvids</taxon>
        <taxon>Myrtales</taxon>
        <taxon>Lythraceae</taxon>
        <taxon>Punica</taxon>
    </lineage>
</organism>
<evidence type="ECO:0000256" key="1">
    <source>
        <dbReference type="ARBA" id="ARBA00022741"/>
    </source>
</evidence>
<evidence type="ECO:0000313" key="6">
    <source>
        <dbReference type="RefSeq" id="XP_031395633.1"/>
    </source>
</evidence>
<dbReference type="Proteomes" id="UP000515151">
    <property type="component" value="Chromosome 1"/>
</dbReference>
<accession>A0A6P8DU21</accession>
<dbReference type="InterPro" id="IPR002182">
    <property type="entry name" value="NB-ARC"/>
</dbReference>
<dbReference type="AlphaFoldDB" id="A0A6P8DU21"/>
<dbReference type="PANTHER" id="PTHR33463">
    <property type="entry name" value="NB-ARC DOMAIN-CONTAINING PROTEIN-RELATED"/>
    <property type="match status" value="1"/>
</dbReference>
<feature type="domain" description="NB-ARC" evidence="4">
    <location>
        <begin position="158"/>
        <end position="327"/>
    </location>
</feature>
<evidence type="ECO:0000313" key="5">
    <source>
        <dbReference type="Proteomes" id="UP000515151"/>
    </source>
</evidence>
<dbReference type="GeneID" id="116206932"/>
<dbReference type="Gene3D" id="3.40.50.300">
    <property type="entry name" value="P-loop containing nucleotide triphosphate hydrolases"/>
    <property type="match status" value="1"/>
</dbReference>
<sequence length="398" mass="44531">MATDFLWSLASKVIGYTVGPIARQVGYALLSESYVNDLQDKCHQIGDAGQEIQHNIEEALTTEVGNRVEPKVLRWSETAAELKGEAEELIERKKKAAGCCGCVANPITRYRLGRKANHNSLAIQNHLAPPPLTASFYFPEGIATASSSQSICPLQSRDSMFEDIVKALADDSVNRIGVYGVGGVGKTTLLSQVEKQARASKEYVEVVAALVSQNPELKKIQQKIRETIDRVKIKAQQQQKNDKKNDKEQEPMTKRAVLIILDDLWKKLDLEEIGLREMEGDIKFKLVMTSRYCRVLADEMHCRQVFHLEKLKNDEALKLFANTVGNKLSDPLLKQTAEELAKKCQGLPLLIDALAKVLQNSDSPKDWENALEQLEKSDSVHKALEGLMEEKAFRMKLC</sequence>
<dbReference type="GO" id="GO:0005524">
    <property type="term" value="F:ATP binding"/>
    <property type="evidence" value="ECO:0007669"/>
    <property type="project" value="UniProtKB-KW"/>
</dbReference>
<gene>
    <name evidence="6" type="primary">LOC116206932</name>
</gene>
<dbReference type="RefSeq" id="XP_031395633.1">
    <property type="nucleotide sequence ID" value="XM_031539773.1"/>
</dbReference>
<keyword evidence="5" id="KW-1185">Reference proteome</keyword>
<dbReference type="InterPro" id="IPR050905">
    <property type="entry name" value="Plant_NBS-LRR"/>
</dbReference>
<keyword evidence="1" id="KW-0547">Nucleotide-binding</keyword>
<dbReference type="InterPro" id="IPR027417">
    <property type="entry name" value="P-loop_NTPase"/>
</dbReference>
<dbReference type="PRINTS" id="PR00364">
    <property type="entry name" value="DISEASERSIST"/>
</dbReference>